<organism evidence="8">
    <name type="scientific">Strongyloides stercoralis</name>
    <name type="common">Threadworm</name>
    <dbReference type="NCBI Taxonomy" id="6248"/>
    <lineage>
        <taxon>Eukaryota</taxon>
        <taxon>Metazoa</taxon>
        <taxon>Ecdysozoa</taxon>
        <taxon>Nematoda</taxon>
        <taxon>Chromadorea</taxon>
        <taxon>Rhabditida</taxon>
        <taxon>Tylenchina</taxon>
        <taxon>Panagrolaimomorpha</taxon>
        <taxon>Strongyloidoidea</taxon>
        <taxon>Strongyloididae</taxon>
        <taxon>Strongyloides</taxon>
    </lineage>
</organism>
<keyword evidence="4 6" id="KW-1133">Transmembrane helix</keyword>
<dbReference type="WBParaSite" id="TCONS_00015750.p1">
    <property type="protein sequence ID" value="TCONS_00015750.p1"/>
    <property type="gene ID" value="XLOC_010509"/>
</dbReference>
<evidence type="ECO:0000256" key="5">
    <source>
        <dbReference type="ARBA" id="ARBA00023136"/>
    </source>
</evidence>
<feature type="transmembrane region" description="Helical" evidence="6">
    <location>
        <begin position="66"/>
        <end position="91"/>
    </location>
</feature>
<dbReference type="InterPro" id="IPR001898">
    <property type="entry name" value="SLC13A/DASS"/>
</dbReference>
<evidence type="ECO:0000256" key="4">
    <source>
        <dbReference type="ARBA" id="ARBA00022989"/>
    </source>
</evidence>
<dbReference type="GO" id="GO:0015137">
    <property type="term" value="F:citrate transmembrane transporter activity"/>
    <property type="evidence" value="ECO:0007669"/>
    <property type="project" value="TreeGrafter"/>
</dbReference>
<keyword evidence="7" id="KW-1185">Reference proteome</keyword>
<comment type="subcellular location">
    <subcellularLocation>
        <location evidence="1">Membrane</location>
        <topology evidence="1">Multi-pass membrane protein</topology>
    </subcellularLocation>
</comment>
<dbReference type="CDD" id="cd01115">
    <property type="entry name" value="SLC13_permease"/>
    <property type="match status" value="1"/>
</dbReference>
<keyword evidence="3 6" id="KW-0812">Transmembrane</keyword>
<evidence type="ECO:0000256" key="2">
    <source>
        <dbReference type="ARBA" id="ARBA00006772"/>
    </source>
</evidence>
<evidence type="ECO:0000313" key="7">
    <source>
        <dbReference type="Proteomes" id="UP000035681"/>
    </source>
</evidence>
<keyword evidence="5 6" id="KW-0472">Membrane</keyword>
<evidence type="ECO:0000256" key="1">
    <source>
        <dbReference type="ARBA" id="ARBA00004141"/>
    </source>
</evidence>
<evidence type="ECO:0000256" key="3">
    <source>
        <dbReference type="ARBA" id="ARBA00022692"/>
    </source>
</evidence>
<sequence>MSIPNVDSTLKLIECKGSESTENFGKLGTFPSGDDLGCFNVSSRQNMIDKDDESYKKSTSQETKKWIIHTINVFLQFRGALSVVLTPLLFMPLAFSDDMKCRCLFTVILMGVYWSISTIPIAVTAMLPVVLFPILGISTATEVGSKYISDTNFLFMGGLMVASAVEKCGLHERIALRILTLVGHDPKRILLGFVSVTSILSMFISNTATAAMMVPIVQSLIIAIEEASNVINEIESTRKKGIQKFASGLYLGIAFASNIGGIGTLTGTPPNLVLVGQMSQLFGGADTGINFVSWVIFAFPLMVCCMITTWIILVFLFLRDIDTNEAVGKTIKQKYNELPKIRFSEIVVALLFGILIFLWIARDPQVVPGFGVFFGANYFTDATSAMFISCLLFIIPSKIPTIDNFKKILKGEKHEEIEHLMDWHYMERNFPWSIVFLLGGGFALASGVQSSGLSSSIGGIISQFSHMPLWLLQIICFVVAMFVTNICSNTVTASIFIPVVANIASSIEVNPLNLMLPTTIACSFAFILPAGTPPNAIVFAKNAITVSQMAYAGIIVSFVTLWIVTLYLNFVAPIVFPLNEFPEWAYIYAKNITKH</sequence>
<feature type="transmembrane region" description="Helical" evidence="6">
    <location>
        <begin position="550"/>
        <end position="570"/>
    </location>
</feature>
<feature type="transmembrane region" description="Helical" evidence="6">
    <location>
        <begin position="288"/>
        <end position="318"/>
    </location>
</feature>
<evidence type="ECO:0000313" key="8">
    <source>
        <dbReference type="WBParaSite" id="SSTP_0001026700.1"/>
    </source>
</evidence>
<feature type="transmembrane region" description="Helical" evidence="6">
    <location>
        <begin position="372"/>
        <end position="395"/>
    </location>
</feature>
<dbReference type="AlphaFoldDB" id="A0A0K0ELC4"/>
<feature type="transmembrane region" description="Helical" evidence="6">
    <location>
        <begin position="103"/>
        <end position="135"/>
    </location>
</feature>
<feature type="transmembrane region" description="Helical" evidence="6">
    <location>
        <begin position="430"/>
        <end position="450"/>
    </location>
</feature>
<dbReference type="PANTHER" id="PTHR10283">
    <property type="entry name" value="SOLUTE CARRIER FAMILY 13 MEMBER"/>
    <property type="match status" value="1"/>
</dbReference>
<proteinExistence type="inferred from homology"/>
<dbReference type="GO" id="GO:0015141">
    <property type="term" value="F:succinate transmembrane transporter activity"/>
    <property type="evidence" value="ECO:0007669"/>
    <property type="project" value="TreeGrafter"/>
</dbReference>
<accession>A0A0K0ELC4</accession>
<evidence type="ECO:0000256" key="6">
    <source>
        <dbReference type="SAM" id="Phobius"/>
    </source>
</evidence>
<feature type="transmembrane region" description="Helical" evidence="6">
    <location>
        <begin position="339"/>
        <end position="360"/>
    </location>
</feature>
<dbReference type="STRING" id="6248.A0A0K0ELC4"/>
<protein>
    <submittedName>
        <fullName evidence="9">Citrate transporter-like domain-containing protein</fullName>
    </submittedName>
</protein>
<feature type="transmembrane region" description="Helical" evidence="6">
    <location>
        <begin position="470"/>
        <end position="500"/>
    </location>
</feature>
<name>A0A0K0ELC4_STRER</name>
<dbReference type="PANTHER" id="PTHR10283:SF85">
    <property type="entry name" value="SODIUM-DEPENDENT HIGH-AFFINITY DICARBOXYLATE TRANSPORTER 3"/>
    <property type="match status" value="1"/>
</dbReference>
<reference evidence="8" key="1">
    <citation type="submission" date="2015-08" db="UniProtKB">
        <authorList>
            <consortium name="WormBaseParasite"/>
        </authorList>
    </citation>
    <scope>IDENTIFICATION</scope>
</reference>
<dbReference type="Pfam" id="PF00939">
    <property type="entry name" value="Na_sulph_symp"/>
    <property type="match status" value="1"/>
</dbReference>
<feature type="transmembrane region" description="Helical" evidence="6">
    <location>
        <begin position="210"/>
        <end position="228"/>
    </location>
</feature>
<comment type="similarity">
    <text evidence="2">Belongs to the SLC13A/DASS transporter (TC 2.A.47) family. NADC subfamily.</text>
</comment>
<feature type="transmembrane region" description="Helical" evidence="6">
    <location>
        <begin position="249"/>
        <end position="268"/>
    </location>
</feature>
<dbReference type="Proteomes" id="UP000035681">
    <property type="component" value="Unplaced"/>
</dbReference>
<evidence type="ECO:0000313" key="9">
    <source>
        <dbReference type="WBParaSite" id="TCONS_00015750.p1"/>
    </source>
</evidence>
<dbReference type="GO" id="GO:0005886">
    <property type="term" value="C:plasma membrane"/>
    <property type="evidence" value="ECO:0007669"/>
    <property type="project" value="TreeGrafter"/>
</dbReference>
<feature type="transmembrane region" description="Helical" evidence="6">
    <location>
        <begin position="512"/>
        <end position="530"/>
    </location>
</feature>
<dbReference type="WBParaSite" id="SSTP_0001026700.1">
    <property type="protein sequence ID" value="SSTP_0001026700.1"/>
    <property type="gene ID" value="SSTP_0001026700"/>
</dbReference>